<dbReference type="Proteomes" id="UP000005408">
    <property type="component" value="Unassembled WGS sequence"/>
</dbReference>
<protein>
    <submittedName>
        <fullName evidence="2">Uncharacterized protein</fullName>
    </submittedName>
</protein>
<accession>A0A8W8ML73</accession>
<evidence type="ECO:0000256" key="1">
    <source>
        <dbReference type="SAM" id="SignalP"/>
    </source>
</evidence>
<organism evidence="2 3">
    <name type="scientific">Magallana gigas</name>
    <name type="common">Pacific oyster</name>
    <name type="synonym">Crassostrea gigas</name>
    <dbReference type="NCBI Taxonomy" id="29159"/>
    <lineage>
        <taxon>Eukaryota</taxon>
        <taxon>Metazoa</taxon>
        <taxon>Spiralia</taxon>
        <taxon>Lophotrochozoa</taxon>
        <taxon>Mollusca</taxon>
        <taxon>Bivalvia</taxon>
        <taxon>Autobranchia</taxon>
        <taxon>Pteriomorphia</taxon>
        <taxon>Ostreida</taxon>
        <taxon>Ostreoidea</taxon>
        <taxon>Ostreidae</taxon>
        <taxon>Magallana</taxon>
    </lineage>
</organism>
<keyword evidence="1" id="KW-0732">Signal</keyword>
<dbReference type="EnsemblMetazoa" id="G34071.1">
    <property type="protein sequence ID" value="G34071.1:cds"/>
    <property type="gene ID" value="G34071"/>
</dbReference>
<feature type="signal peptide" evidence="1">
    <location>
        <begin position="1"/>
        <end position="15"/>
    </location>
</feature>
<dbReference type="AlphaFoldDB" id="A0A8W8ML73"/>
<reference evidence="2" key="1">
    <citation type="submission" date="2022-08" db="UniProtKB">
        <authorList>
            <consortium name="EnsemblMetazoa"/>
        </authorList>
    </citation>
    <scope>IDENTIFICATION</scope>
    <source>
        <strain evidence="2">05x7-T-G4-1.051#20</strain>
    </source>
</reference>
<evidence type="ECO:0000313" key="3">
    <source>
        <dbReference type="Proteomes" id="UP000005408"/>
    </source>
</evidence>
<name>A0A8W8ML73_MAGGI</name>
<proteinExistence type="predicted"/>
<evidence type="ECO:0000313" key="2">
    <source>
        <dbReference type="EnsemblMetazoa" id="G34071.1:cds"/>
    </source>
</evidence>
<feature type="chain" id="PRO_5036505851" evidence="1">
    <location>
        <begin position="16"/>
        <end position="143"/>
    </location>
</feature>
<sequence length="143" mass="16625">MYLLILLAFPLGALTACIKKDTTLTCKDFRDLASRTWRDVEIFTINRLSSGVNLKKFKVMHSLLRCDDIIGQRGSQKSLRMKFSLCPVQYLKKSRETRGHSQKWRREMPFMVLLLESDCYRHFGVGDPVCRVWREAITTAALH</sequence>
<keyword evidence="3" id="KW-1185">Reference proteome</keyword>